<dbReference type="AlphaFoldDB" id="A0AAV4CAX1"/>
<dbReference type="Proteomes" id="UP000735302">
    <property type="component" value="Unassembled WGS sequence"/>
</dbReference>
<protein>
    <submittedName>
        <fullName evidence="1">Uncharacterized protein</fullName>
    </submittedName>
</protein>
<evidence type="ECO:0000313" key="2">
    <source>
        <dbReference type="Proteomes" id="UP000735302"/>
    </source>
</evidence>
<gene>
    <name evidence="1" type="ORF">PoB_005490200</name>
</gene>
<reference evidence="1 2" key="1">
    <citation type="journal article" date="2021" name="Elife">
        <title>Chloroplast acquisition without the gene transfer in kleptoplastic sea slugs, Plakobranchus ocellatus.</title>
        <authorList>
            <person name="Maeda T."/>
            <person name="Takahashi S."/>
            <person name="Yoshida T."/>
            <person name="Shimamura S."/>
            <person name="Takaki Y."/>
            <person name="Nagai Y."/>
            <person name="Toyoda A."/>
            <person name="Suzuki Y."/>
            <person name="Arimoto A."/>
            <person name="Ishii H."/>
            <person name="Satoh N."/>
            <person name="Nishiyama T."/>
            <person name="Hasebe M."/>
            <person name="Maruyama T."/>
            <person name="Minagawa J."/>
            <person name="Obokata J."/>
            <person name="Shigenobu S."/>
        </authorList>
    </citation>
    <scope>NUCLEOTIDE SEQUENCE [LARGE SCALE GENOMIC DNA]</scope>
</reference>
<name>A0AAV4CAX1_9GAST</name>
<comment type="caution">
    <text evidence="1">The sequence shown here is derived from an EMBL/GenBank/DDBJ whole genome shotgun (WGS) entry which is preliminary data.</text>
</comment>
<proteinExistence type="predicted"/>
<evidence type="ECO:0000313" key="1">
    <source>
        <dbReference type="EMBL" id="GFO28397.1"/>
    </source>
</evidence>
<accession>A0AAV4CAX1</accession>
<keyword evidence="2" id="KW-1185">Reference proteome</keyword>
<sequence length="99" mass="11180">MTTQPPAVPVCKLYCCARSTRSRFMALSTRKMSLEIQGQQPGPLQSDVWFSDPLSGRRWARTREKKIPVDVRADSPAIVPSPSPLHIHEQPFFKIFIAS</sequence>
<dbReference type="EMBL" id="BLXT01006036">
    <property type="protein sequence ID" value="GFO28397.1"/>
    <property type="molecule type" value="Genomic_DNA"/>
</dbReference>
<organism evidence="1 2">
    <name type="scientific">Plakobranchus ocellatus</name>
    <dbReference type="NCBI Taxonomy" id="259542"/>
    <lineage>
        <taxon>Eukaryota</taxon>
        <taxon>Metazoa</taxon>
        <taxon>Spiralia</taxon>
        <taxon>Lophotrochozoa</taxon>
        <taxon>Mollusca</taxon>
        <taxon>Gastropoda</taxon>
        <taxon>Heterobranchia</taxon>
        <taxon>Euthyneura</taxon>
        <taxon>Panpulmonata</taxon>
        <taxon>Sacoglossa</taxon>
        <taxon>Placobranchoidea</taxon>
        <taxon>Plakobranchidae</taxon>
        <taxon>Plakobranchus</taxon>
    </lineage>
</organism>